<protein>
    <submittedName>
        <fullName evidence="1">Uncharacterized protein</fullName>
    </submittedName>
</protein>
<organism evidence="1 2">
    <name type="scientific">Collimonas pratensis</name>
    <dbReference type="NCBI Taxonomy" id="279113"/>
    <lineage>
        <taxon>Bacteria</taxon>
        <taxon>Pseudomonadati</taxon>
        <taxon>Pseudomonadota</taxon>
        <taxon>Betaproteobacteria</taxon>
        <taxon>Burkholderiales</taxon>
        <taxon>Oxalobacteraceae</taxon>
        <taxon>Collimonas</taxon>
    </lineage>
</organism>
<accession>A0A127Q980</accession>
<proteinExistence type="predicted"/>
<name>A0A127Q980_9BURK</name>
<dbReference type="EMBL" id="CP013234">
    <property type="protein sequence ID" value="AMP06556.1"/>
    <property type="molecule type" value="Genomic_DNA"/>
</dbReference>
<evidence type="ECO:0000313" key="1">
    <source>
        <dbReference type="EMBL" id="AMP06556.1"/>
    </source>
</evidence>
<reference evidence="1 2" key="1">
    <citation type="submission" date="2015-11" db="EMBL/GenBank/DDBJ databases">
        <title>Exploring the genomic traits of fungus-feeding bacterial genus Collimonas.</title>
        <authorList>
            <person name="Song C."/>
            <person name="Schmidt R."/>
            <person name="de Jager V."/>
            <person name="Krzyzanowska D."/>
            <person name="Jongedijk E."/>
            <person name="Cankar K."/>
            <person name="Beekwilder J."/>
            <person name="van Veen A."/>
            <person name="de Boer W."/>
            <person name="van Veen J.A."/>
            <person name="Garbeva P."/>
        </authorList>
    </citation>
    <scope>NUCLEOTIDE SEQUENCE [LARGE SCALE GENOMIC DNA]</scope>
    <source>
        <strain evidence="1 2">Ter91</strain>
    </source>
</reference>
<dbReference type="KEGG" id="cpra:CPter91_4241"/>
<dbReference type="PATRIC" id="fig|279113.9.peg.4209"/>
<gene>
    <name evidence="1" type="ORF">CPter91_4241</name>
</gene>
<evidence type="ECO:0000313" key="2">
    <source>
        <dbReference type="Proteomes" id="UP000074561"/>
    </source>
</evidence>
<sequence>MNAPDIGLDNNCRITVLLENAGQTPTKNLRMNIHWDVFDEKLPQDFAFPESHLPPAAAHIGPGGTVHSRHVDIPNPILSLVARRLRFVYVWGWVDYDDVIDPTTRHRTEYCFEMLMDGDLSSYAMHEQFNAADEDCLRKPASFYD</sequence>
<dbReference type="Proteomes" id="UP000074561">
    <property type="component" value="Chromosome"/>
</dbReference>
<dbReference type="AlphaFoldDB" id="A0A127Q980"/>